<dbReference type="GO" id="GO:0000124">
    <property type="term" value="C:SAGA complex"/>
    <property type="evidence" value="ECO:0007669"/>
    <property type="project" value="InterPro"/>
</dbReference>
<dbReference type="AlphaFoldDB" id="A0AAN8YY37"/>
<protein>
    <recommendedName>
        <fullName evidence="4">SAGA-associated factor 11</fullName>
    </recommendedName>
</protein>
<keyword evidence="3" id="KW-1185">Reference proteome</keyword>
<feature type="non-terminal residue" evidence="2">
    <location>
        <position position="393"/>
    </location>
</feature>
<evidence type="ECO:0000256" key="1">
    <source>
        <dbReference type="SAM" id="MobiDB-lite"/>
    </source>
</evidence>
<dbReference type="PANTHER" id="PTHR47805:SF1">
    <property type="entry name" value="SAGA-ASSOCIATED FACTOR 73"/>
    <property type="match status" value="1"/>
</dbReference>
<name>A0AAN8YY37_9MAGN</name>
<evidence type="ECO:0000313" key="2">
    <source>
        <dbReference type="EMBL" id="KAK6913818.1"/>
    </source>
</evidence>
<evidence type="ECO:0008006" key="4">
    <source>
        <dbReference type="Google" id="ProtNLM"/>
    </source>
</evidence>
<evidence type="ECO:0000313" key="3">
    <source>
        <dbReference type="Proteomes" id="UP001370490"/>
    </source>
</evidence>
<comment type="caution">
    <text evidence="2">The sequence shown here is derived from an EMBL/GenBank/DDBJ whole genome shotgun (WGS) entry which is preliminary data.</text>
</comment>
<dbReference type="Proteomes" id="UP001370490">
    <property type="component" value="Unassembled WGS sequence"/>
</dbReference>
<gene>
    <name evidence="2" type="ORF">RJ641_021139</name>
</gene>
<feature type="region of interest" description="Disordered" evidence="1">
    <location>
        <begin position="368"/>
        <end position="393"/>
    </location>
</feature>
<reference evidence="2 3" key="1">
    <citation type="submission" date="2023-12" db="EMBL/GenBank/DDBJ databases">
        <title>A high-quality genome assembly for Dillenia turbinata (Dilleniales).</title>
        <authorList>
            <person name="Chanderbali A."/>
        </authorList>
    </citation>
    <scope>NUCLEOTIDE SEQUENCE [LARGE SCALE GENOMIC DNA]</scope>
    <source>
        <strain evidence="2">LSX21</strain>
        <tissue evidence="2">Leaf</tissue>
    </source>
</reference>
<dbReference type="InterPro" id="IPR037804">
    <property type="entry name" value="SGF73"/>
</dbReference>
<dbReference type="EMBL" id="JBAMMX010000026">
    <property type="protein sequence ID" value="KAK6913818.1"/>
    <property type="molecule type" value="Genomic_DNA"/>
</dbReference>
<sequence>LYGPMVCSIGSGKMTAMARLLGAGSFSHAITEEVNSQKLAAQSVHKLLRDVDEANLLDEEDMHVFDWQPMKDPLNLVCCNACKKPIKTSQYAVHAELCKSLKSTEDIAPELDGGAGHKKPPRKERKKLTLTHAKQALVTGEHERPVSVNADGITVSGAQSDEQVGISSPPMKAKDMAFKMDSSRVSLEDTKSFGSPMPPPRKRSMSVAAGVQQSDDIETACGGSKPTRGRSKKANTRLPAPLATKLYYSQRNHRLRSAFSLLYFESVPREHHNDSASSKLLGQEIVPLLSNPNDISPEQTICQPEMKRETNNFTCGQQPEQILIQTSTACSTVSGCPTVMTLTNHSVNNALKPLVSPAGTMRNMYLPKPHPFGGSSGKLGSIQQPNGSVPVNE</sequence>
<feature type="region of interest" description="Disordered" evidence="1">
    <location>
        <begin position="183"/>
        <end position="235"/>
    </location>
</feature>
<accession>A0AAN8YY37</accession>
<dbReference type="PANTHER" id="PTHR47805">
    <property type="entry name" value="SAGA-ASSOCIATED FACTOR 73"/>
    <property type="match status" value="1"/>
</dbReference>
<feature type="compositionally biased region" description="Polar residues" evidence="1">
    <location>
        <begin position="381"/>
        <end position="393"/>
    </location>
</feature>
<organism evidence="2 3">
    <name type="scientific">Dillenia turbinata</name>
    <dbReference type="NCBI Taxonomy" id="194707"/>
    <lineage>
        <taxon>Eukaryota</taxon>
        <taxon>Viridiplantae</taxon>
        <taxon>Streptophyta</taxon>
        <taxon>Embryophyta</taxon>
        <taxon>Tracheophyta</taxon>
        <taxon>Spermatophyta</taxon>
        <taxon>Magnoliopsida</taxon>
        <taxon>eudicotyledons</taxon>
        <taxon>Gunneridae</taxon>
        <taxon>Pentapetalae</taxon>
        <taxon>Dilleniales</taxon>
        <taxon>Dilleniaceae</taxon>
        <taxon>Dillenia</taxon>
    </lineage>
</organism>
<feature type="non-terminal residue" evidence="2">
    <location>
        <position position="1"/>
    </location>
</feature>
<proteinExistence type="predicted"/>